<dbReference type="InterPro" id="IPR029062">
    <property type="entry name" value="Class_I_gatase-like"/>
</dbReference>
<evidence type="ECO:0000313" key="2">
    <source>
        <dbReference type="Proteomes" id="UP000530514"/>
    </source>
</evidence>
<dbReference type="InterPro" id="IPR024078">
    <property type="entry name" value="LmbE-like_dom_sf"/>
</dbReference>
<dbReference type="SUPFAM" id="SSF52317">
    <property type="entry name" value="Class I glutamine amidotransferase-like"/>
    <property type="match status" value="1"/>
</dbReference>
<comment type="caution">
    <text evidence="1">The sequence shown here is derived from an EMBL/GenBank/DDBJ whole genome shotgun (WGS) entry which is preliminary data.</text>
</comment>
<dbReference type="CDD" id="cd03143">
    <property type="entry name" value="A4_beta-galactosidase_middle_domain"/>
    <property type="match status" value="1"/>
</dbReference>
<dbReference type="SUPFAM" id="SSF102588">
    <property type="entry name" value="LmbE-like"/>
    <property type="match status" value="1"/>
</dbReference>
<dbReference type="Gene3D" id="3.40.50.880">
    <property type="match status" value="1"/>
</dbReference>
<dbReference type="AlphaFoldDB" id="A0A7W2AH44"/>
<keyword evidence="2" id="KW-1185">Reference proteome</keyword>
<reference evidence="1 2" key="1">
    <citation type="submission" date="2020-07" db="EMBL/GenBank/DDBJ databases">
        <authorList>
            <person name="Feng H."/>
        </authorList>
    </citation>
    <scope>NUCLEOTIDE SEQUENCE [LARGE SCALE GENOMIC DNA]</scope>
    <source>
        <strain evidence="2">s-11</strain>
    </source>
</reference>
<dbReference type="Proteomes" id="UP000530514">
    <property type="component" value="Unassembled WGS sequence"/>
</dbReference>
<organism evidence="1 2">
    <name type="scientific">Thermoactinomyces daqus</name>
    <dbReference type="NCBI Taxonomy" id="1329516"/>
    <lineage>
        <taxon>Bacteria</taxon>
        <taxon>Bacillati</taxon>
        <taxon>Bacillota</taxon>
        <taxon>Bacilli</taxon>
        <taxon>Bacillales</taxon>
        <taxon>Thermoactinomycetaceae</taxon>
        <taxon>Thermoactinomyces</taxon>
    </lineage>
</organism>
<dbReference type="RefSeq" id="WP_052153871.1">
    <property type="nucleotide sequence ID" value="NZ_JACEIP010000001.1"/>
</dbReference>
<protein>
    <submittedName>
        <fullName evidence="1">PIG-L family deacetylase</fullName>
    </submittedName>
</protein>
<evidence type="ECO:0000313" key="1">
    <source>
        <dbReference type="EMBL" id="MBA4541453.1"/>
    </source>
</evidence>
<dbReference type="EMBL" id="JACEIP010000001">
    <property type="protein sequence ID" value="MBA4541453.1"/>
    <property type="molecule type" value="Genomic_DNA"/>
</dbReference>
<dbReference type="OrthoDB" id="9759749at2"/>
<accession>A0A7W2AH44</accession>
<dbReference type="Pfam" id="PF02585">
    <property type="entry name" value="PIG-L"/>
    <property type="match status" value="1"/>
</dbReference>
<gene>
    <name evidence="1" type="ORF">H1164_00815</name>
</gene>
<dbReference type="Gene3D" id="3.40.50.10320">
    <property type="entry name" value="LmbE-like"/>
    <property type="match status" value="1"/>
</dbReference>
<name>A0A7W2AH44_9BACL</name>
<proteinExistence type="predicted"/>
<dbReference type="InterPro" id="IPR003737">
    <property type="entry name" value="GlcNAc_PI_deacetylase-related"/>
</dbReference>
<sequence length="845" mass="94750">MKMSRKRVLIALLLVFVLLFPLASPSRSVAFSTASEPDQELWKALRPLDTIVNFMNTGAHPDDENSALLAYLSLGKGVRTISVLANRGEGGQNEIGPELGNALGIIRSRELQEAAKVLDVHLFMLSEDLNDPIYDFGFSKSPEETLKKWGETLTYERLIRRIRQERPDIIMPSFRDVPTEHGHHRAISELTVRAFKDAADPSVFPEQIKAGLKPWQVKKLYLPGTDGHETLRFNVGGKVDPVYGLTYPQLGEESRKKHKSQGMGRDLPVADQYISLELIRSSVSATGPETSLFDSLPYDFKSYASQVKDPALKTTLTHLQTQYERTQNAYPNRPEVTASAVKALSMTRMAKELAAHAPLNHEQKDDLLYRLNIKEQQLQHVITIAAGIQTRVTLDRDVWTPGSTSTVKLQLNNNAIHQVRIHPLQPAGGWKFAMKPYRTFLPSKGEMTVSFAMTAPANPESYFHPYHPPVLQVDLSYLIGGQKVTEQITADPLTFTPALLPDWGITLTPEASILNTEATQPEQTIAIKVTNYKNGPSQGTISLDLPKGFKATPAKWNVQFAKADETKNFTVRIQSTGPLKAQQYQIPVTAAVGNHKFHAQVERISYPHIGTSYYITDAAIKLNAFPLKLDPSLNIGYVDSGFDDVAEHLRQAGLHVTMLTEDDLKNGDLSVYDTIVVGIRAYLSRDDLLANNQRLLDYVKNGGHVVMQYHKPTDRWKPELAPYPLTPGDPPINWRVTDETAPVTFLKPDHPLLQWPNPITSADFDGWVQERAVYFPSDWDRQHYVPLFSMADPGEKPFDSGLLVADYGKGTYLYTSMVWYREIQNQVPGAYRMFVNMVSYPKGKH</sequence>